<evidence type="ECO:0000256" key="4">
    <source>
        <dbReference type="ARBA" id="ARBA00023136"/>
    </source>
</evidence>
<protein>
    <recommendedName>
        <fullName evidence="6">Amino acid transporter transmembrane domain-containing protein</fullName>
    </recommendedName>
</protein>
<evidence type="ECO:0000313" key="7">
    <source>
        <dbReference type="EMBL" id="GMI34259.1"/>
    </source>
</evidence>
<evidence type="ECO:0000313" key="8">
    <source>
        <dbReference type="Proteomes" id="UP001165060"/>
    </source>
</evidence>
<feature type="domain" description="Amino acid transporter transmembrane" evidence="6">
    <location>
        <begin position="3"/>
        <end position="376"/>
    </location>
</feature>
<evidence type="ECO:0000256" key="1">
    <source>
        <dbReference type="ARBA" id="ARBA00004141"/>
    </source>
</evidence>
<organism evidence="7 8">
    <name type="scientific">Tetraparma gracilis</name>
    <dbReference type="NCBI Taxonomy" id="2962635"/>
    <lineage>
        <taxon>Eukaryota</taxon>
        <taxon>Sar</taxon>
        <taxon>Stramenopiles</taxon>
        <taxon>Ochrophyta</taxon>
        <taxon>Bolidophyceae</taxon>
        <taxon>Parmales</taxon>
        <taxon>Triparmaceae</taxon>
        <taxon>Tetraparma</taxon>
    </lineage>
</organism>
<dbReference type="Pfam" id="PF01490">
    <property type="entry name" value="Aa_trans"/>
    <property type="match status" value="1"/>
</dbReference>
<keyword evidence="2 5" id="KW-0812">Transmembrane</keyword>
<name>A0ABQ6MWD8_9STRA</name>
<evidence type="ECO:0000259" key="6">
    <source>
        <dbReference type="Pfam" id="PF01490"/>
    </source>
</evidence>
<dbReference type="PANTHER" id="PTHR22950">
    <property type="entry name" value="AMINO ACID TRANSPORTER"/>
    <property type="match status" value="1"/>
</dbReference>
<evidence type="ECO:0000256" key="5">
    <source>
        <dbReference type="SAM" id="Phobius"/>
    </source>
</evidence>
<sequence length="469" mass="48452">MAGSSFSSSVVNLIKICIGTGILALPYSFACGGLLTAPLFLALVARWNAFSVDRLLSCERLVPPPLPASPGCSQGGKPCCSLGDVARGAFGRGGRYLVDCTIATLLVGVCISYQVAASSFMLSDPLLSFGSSASNSGLLFVPLLSLCLFSNIASLSKFSFLGLLSIAFSFVVITIHGVSENGFRGFSEPTVPLLPPSLSTFAVYYGTASFCYGITPVTFPMKSSMAEPSRMAAANRLALFCAFAFYTAIGAFTILLFSPPGEPGLQGDILQALPTGSPLTLAVRVSMILVCIVSYPLCLVPGSEVIEDMLMDSPLVSVLSHTPLRYGTRLLLVALTTLVAAKIPSFVLVVSLIGCFCVSIVSFVFPPLFHLRLLQKRLGGGGGGKGAVVMTEASSLLPKSEGGAGGADGADGAGGAGGVWAKEMQVDKVMIAVGVISTIVTTLLTLQTIVAQWSDGVPGNGVPGQRESS</sequence>
<dbReference type="InterPro" id="IPR013057">
    <property type="entry name" value="AA_transpt_TM"/>
</dbReference>
<feature type="transmembrane region" description="Helical" evidence="5">
    <location>
        <begin position="160"/>
        <end position="178"/>
    </location>
</feature>
<feature type="transmembrane region" description="Helical" evidence="5">
    <location>
        <begin position="12"/>
        <end position="45"/>
    </location>
</feature>
<keyword evidence="8" id="KW-1185">Reference proteome</keyword>
<feature type="transmembrane region" description="Helical" evidence="5">
    <location>
        <begin position="429"/>
        <end position="450"/>
    </location>
</feature>
<feature type="transmembrane region" description="Helical" evidence="5">
    <location>
        <begin position="96"/>
        <end position="116"/>
    </location>
</feature>
<proteinExistence type="predicted"/>
<feature type="transmembrane region" description="Helical" evidence="5">
    <location>
        <begin position="136"/>
        <end position="153"/>
    </location>
</feature>
<dbReference type="Proteomes" id="UP001165060">
    <property type="component" value="Unassembled WGS sequence"/>
</dbReference>
<evidence type="ECO:0000256" key="3">
    <source>
        <dbReference type="ARBA" id="ARBA00022989"/>
    </source>
</evidence>
<keyword evidence="3 5" id="KW-1133">Transmembrane helix</keyword>
<feature type="transmembrane region" description="Helical" evidence="5">
    <location>
        <begin position="347"/>
        <end position="369"/>
    </location>
</feature>
<keyword evidence="4 5" id="KW-0472">Membrane</keyword>
<dbReference type="EMBL" id="BRYB01001816">
    <property type="protein sequence ID" value="GMI34259.1"/>
    <property type="molecule type" value="Genomic_DNA"/>
</dbReference>
<feature type="transmembrane region" description="Helical" evidence="5">
    <location>
        <begin position="198"/>
        <end position="217"/>
    </location>
</feature>
<feature type="transmembrane region" description="Helical" evidence="5">
    <location>
        <begin position="237"/>
        <end position="259"/>
    </location>
</feature>
<comment type="caution">
    <text evidence="7">The sequence shown here is derived from an EMBL/GenBank/DDBJ whole genome shotgun (WGS) entry which is preliminary data.</text>
</comment>
<accession>A0ABQ6MWD8</accession>
<gene>
    <name evidence="7" type="ORF">TeGR_g3970</name>
</gene>
<evidence type="ECO:0000256" key="2">
    <source>
        <dbReference type="ARBA" id="ARBA00022692"/>
    </source>
</evidence>
<comment type="subcellular location">
    <subcellularLocation>
        <location evidence="1">Membrane</location>
        <topology evidence="1">Multi-pass membrane protein</topology>
    </subcellularLocation>
</comment>
<reference evidence="7 8" key="1">
    <citation type="journal article" date="2023" name="Commun. Biol.">
        <title>Genome analysis of Parmales, the sister group of diatoms, reveals the evolutionary specialization of diatoms from phago-mixotrophs to photoautotrophs.</title>
        <authorList>
            <person name="Ban H."/>
            <person name="Sato S."/>
            <person name="Yoshikawa S."/>
            <person name="Yamada K."/>
            <person name="Nakamura Y."/>
            <person name="Ichinomiya M."/>
            <person name="Sato N."/>
            <person name="Blanc-Mathieu R."/>
            <person name="Endo H."/>
            <person name="Kuwata A."/>
            <person name="Ogata H."/>
        </authorList>
    </citation>
    <scope>NUCLEOTIDE SEQUENCE [LARGE SCALE GENOMIC DNA]</scope>
</reference>